<dbReference type="EMBL" id="MU004183">
    <property type="protein sequence ID" value="KAF2500698.1"/>
    <property type="molecule type" value="Genomic_DNA"/>
</dbReference>
<dbReference type="Proteomes" id="UP000799750">
    <property type="component" value="Unassembled WGS sequence"/>
</dbReference>
<feature type="region of interest" description="Disordered" evidence="1">
    <location>
        <begin position="147"/>
        <end position="209"/>
    </location>
</feature>
<sequence length="350" mass="38036">MPSELIFFSCGHHRLTTDDTEQIENGMICQHTVSKLPCESCSGKDPSDKRDFVDPYLVSLPHLNAIFIAHGYELSCRYAAATATAKTPKHEEARQLMADAVQSFADLTEQYLSGRFPKPPLKMMMSVICSSLDTLDTFATVVAGLEQPQKPQERAGSPSSKQEQKSRSASVASTSTEGSASMVMSPASSVSATSPRRKTDPDVNTKPSVEEPDFIVYNGVKYPRASEPFGCCPVSFAAELKSPDPDGPWVPAVFERTTIPKPSTPLEKDGDDSDPDSIQQHIDLVTSVHELVDSSTAEDGRAGLKKEETDLFMRIKLLAAAPRNLWACHVCEAECFSVASPLLQCSLTVC</sequence>
<evidence type="ECO:0000313" key="3">
    <source>
        <dbReference type="Proteomes" id="UP000799750"/>
    </source>
</evidence>
<keyword evidence="3" id="KW-1185">Reference proteome</keyword>
<evidence type="ECO:0000313" key="2">
    <source>
        <dbReference type="EMBL" id="KAF2500698.1"/>
    </source>
</evidence>
<feature type="compositionally biased region" description="Low complexity" evidence="1">
    <location>
        <begin position="179"/>
        <end position="194"/>
    </location>
</feature>
<gene>
    <name evidence="2" type="ORF">BU16DRAFT_523467</name>
</gene>
<organism evidence="2 3">
    <name type="scientific">Lophium mytilinum</name>
    <dbReference type="NCBI Taxonomy" id="390894"/>
    <lineage>
        <taxon>Eukaryota</taxon>
        <taxon>Fungi</taxon>
        <taxon>Dikarya</taxon>
        <taxon>Ascomycota</taxon>
        <taxon>Pezizomycotina</taxon>
        <taxon>Dothideomycetes</taxon>
        <taxon>Pleosporomycetidae</taxon>
        <taxon>Mytilinidiales</taxon>
        <taxon>Mytilinidiaceae</taxon>
        <taxon>Lophium</taxon>
    </lineage>
</organism>
<proteinExistence type="predicted"/>
<evidence type="ECO:0000256" key="1">
    <source>
        <dbReference type="SAM" id="MobiDB-lite"/>
    </source>
</evidence>
<dbReference type="AlphaFoldDB" id="A0A6A6R7F9"/>
<dbReference type="OrthoDB" id="10417903at2759"/>
<protein>
    <submittedName>
        <fullName evidence="2">Uncharacterized protein</fullName>
    </submittedName>
</protein>
<name>A0A6A6R7F9_9PEZI</name>
<accession>A0A6A6R7F9</accession>
<reference evidence="2" key="1">
    <citation type="journal article" date="2020" name="Stud. Mycol.">
        <title>101 Dothideomycetes genomes: a test case for predicting lifestyles and emergence of pathogens.</title>
        <authorList>
            <person name="Haridas S."/>
            <person name="Albert R."/>
            <person name="Binder M."/>
            <person name="Bloem J."/>
            <person name="Labutti K."/>
            <person name="Salamov A."/>
            <person name="Andreopoulos B."/>
            <person name="Baker S."/>
            <person name="Barry K."/>
            <person name="Bills G."/>
            <person name="Bluhm B."/>
            <person name="Cannon C."/>
            <person name="Castanera R."/>
            <person name="Culley D."/>
            <person name="Daum C."/>
            <person name="Ezra D."/>
            <person name="Gonzalez J."/>
            <person name="Henrissat B."/>
            <person name="Kuo A."/>
            <person name="Liang C."/>
            <person name="Lipzen A."/>
            <person name="Lutzoni F."/>
            <person name="Magnuson J."/>
            <person name="Mondo S."/>
            <person name="Nolan M."/>
            <person name="Ohm R."/>
            <person name="Pangilinan J."/>
            <person name="Park H.-J."/>
            <person name="Ramirez L."/>
            <person name="Alfaro M."/>
            <person name="Sun H."/>
            <person name="Tritt A."/>
            <person name="Yoshinaga Y."/>
            <person name="Zwiers L.-H."/>
            <person name="Turgeon B."/>
            <person name="Goodwin S."/>
            <person name="Spatafora J."/>
            <person name="Crous P."/>
            <person name="Grigoriev I."/>
        </authorList>
    </citation>
    <scope>NUCLEOTIDE SEQUENCE</scope>
    <source>
        <strain evidence="2">CBS 269.34</strain>
    </source>
</reference>
<feature type="compositionally biased region" description="Polar residues" evidence="1">
    <location>
        <begin position="157"/>
        <end position="178"/>
    </location>
</feature>